<dbReference type="Proteomes" id="UP000694392">
    <property type="component" value="Unplaced"/>
</dbReference>
<sequence>MANSQNDMEDWVKAIRRVIWAPFGGGIAHTPVTSLPVSSPSSGIFGQRLEDTVQYERKYGQRLAPLLVEQCVDFIRERGLTEEGLFRMPGQANLVKELQDSFDCGEKPLFDSNTDVHTVASLLKLYLRELPEPVIPFAKYEDFLSCGQLLSKDEGEGTLELAKQVKNLPLVNYNLLKYICKFLDEVQSHSSVNKMSVQNLATVFGPNILRPKVEDPVTIMEGTSLVQHLMTVLISKHGQIFVASQAKDLGAQPETRLVLQRSAVEWISEEDGEETRSENSTSGLPPCSPVGADTTPASLTKSTAQESSSRVSQPATSPSKRGQTLPTWKYSFRQQGARSVSPKLGSSSLDIPNLSAGGNWLMNGLYSLRGHRRTSSGERVKDSGSSQRLSTYDNVPSSSLSVSTHSITSTAWSTSSCEISVMDSISSCPACRASDSSALSSLQTEWATQGSLSQSEIKTLDLESSTERLEMCVSSSGVEQGSLVTASRDSAKCSRALQSLVAELKTELSKQRTEHEADIKRIEEASAGLRKQVVQLEEELDQERKKYTMLEIKLRNSERAREDADKRNQLLQKEMEEFFSTLGSLTAGSQGSTAPK</sequence>
<reference evidence="8" key="1">
    <citation type="submission" date="2025-08" db="UniProtKB">
        <authorList>
            <consortium name="Ensembl"/>
        </authorList>
    </citation>
    <scope>IDENTIFICATION</scope>
</reference>
<dbReference type="GO" id="GO:0099175">
    <property type="term" value="P:regulation of postsynapse organization"/>
    <property type="evidence" value="ECO:0007669"/>
    <property type="project" value="Ensembl"/>
</dbReference>
<dbReference type="Gene3D" id="1.10.555.10">
    <property type="entry name" value="Rho GTPase activation protein"/>
    <property type="match status" value="1"/>
</dbReference>
<keyword evidence="3 4" id="KW-0175">Coiled coil</keyword>
<keyword evidence="9" id="KW-1185">Reference proteome</keyword>
<feature type="region of interest" description="Disordered" evidence="5">
    <location>
        <begin position="268"/>
        <end position="327"/>
    </location>
</feature>
<dbReference type="PROSITE" id="PS50003">
    <property type="entry name" value="PH_DOMAIN"/>
    <property type="match status" value="1"/>
</dbReference>
<dbReference type="Ensembl" id="ENSSPUT00000023517.1">
    <property type="protein sequence ID" value="ENSSPUP00000022070.1"/>
    <property type="gene ID" value="ENSSPUG00000016920.1"/>
</dbReference>
<name>A0A8D0LB59_SPHPU</name>
<feature type="compositionally biased region" description="Polar residues" evidence="5">
    <location>
        <begin position="295"/>
        <end position="327"/>
    </location>
</feature>
<dbReference type="GO" id="GO:0005096">
    <property type="term" value="F:GTPase activator activity"/>
    <property type="evidence" value="ECO:0007669"/>
    <property type="project" value="UniProtKB-KW"/>
</dbReference>
<dbReference type="Pfam" id="PF00620">
    <property type="entry name" value="RhoGAP"/>
    <property type="match status" value="1"/>
</dbReference>
<feature type="compositionally biased region" description="Polar residues" evidence="5">
    <location>
        <begin position="383"/>
        <end position="396"/>
    </location>
</feature>
<evidence type="ECO:0000256" key="4">
    <source>
        <dbReference type="SAM" id="Coils"/>
    </source>
</evidence>
<dbReference type="InterPro" id="IPR001849">
    <property type="entry name" value="PH_domain"/>
</dbReference>
<evidence type="ECO:0000259" key="6">
    <source>
        <dbReference type="PROSITE" id="PS50003"/>
    </source>
</evidence>
<dbReference type="GO" id="GO:0005925">
    <property type="term" value="C:focal adhesion"/>
    <property type="evidence" value="ECO:0007669"/>
    <property type="project" value="TreeGrafter"/>
</dbReference>
<dbReference type="SUPFAM" id="SSF48350">
    <property type="entry name" value="GTPase activation domain, GAP"/>
    <property type="match status" value="1"/>
</dbReference>
<dbReference type="InterPro" id="IPR051025">
    <property type="entry name" value="RhoGAP"/>
</dbReference>
<keyword evidence="1" id="KW-0343">GTPase activation</keyword>
<evidence type="ECO:0000313" key="8">
    <source>
        <dbReference type="Ensembl" id="ENSSPUP00000022070.1"/>
    </source>
</evidence>
<accession>A0A8D0LB59</accession>
<evidence type="ECO:0000256" key="3">
    <source>
        <dbReference type="ARBA" id="ARBA00023054"/>
    </source>
</evidence>
<dbReference type="FunFam" id="1.10.555.10:FF:000015">
    <property type="entry name" value="rho GTPase-activating protein 25 isoform X1"/>
    <property type="match status" value="1"/>
</dbReference>
<feature type="domain" description="Rho-GAP" evidence="7">
    <location>
        <begin position="47"/>
        <end position="241"/>
    </location>
</feature>
<keyword evidence="2" id="KW-0597">Phosphoprotein</keyword>
<dbReference type="PANTHER" id="PTHR15228:SF22">
    <property type="entry name" value="RHO GTPASE-ACTIVATING PROTEIN 22"/>
    <property type="match status" value="1"/>
</dbReference>
<dbReference type="GO" id="GO:0051056">
    <property type="term" value="P:regulation of small GTPase mediated signal transduction"/>
    <property type="evidence" value="ECO:0007669"/>
    <property type="project" value="UniProtKB-ARBA"/>
</dbReference>
<proteinExistence type="predicted"/>
<gene>
    <name evidence="8" type="primary">ARHGAP22</name>
</gene>
<organism evidence="8 9">
    <name type="scientific">Sphenodon punctatus</name>
    <name type="common">Tuatara</name>
    <name type="synonym">Hatteria punctata</name>
    <dbReference type="NCBI Taxonomy" id="8508"/>
    <lineage>
        <taxon>Eukaryota</taxon>
        <taxon>Metazoa</taxon>
        <taxon>Chordata</taxon>
        <taxon>Craniata</taxon>
        <taxon>Vertebrata</taxon>
        <taxon>Euteleostomi</taxon>
        <taxon>Lepidosauria</taxon>
        <taxon>Sphenodontia</taxon>
        <taxon>Sphenodontidae</taxon>
        <taxon>Sphenodon</taxon>
    </lineage>
</organism>
<reference evidence="8" key="2">
    <citation type="submission" date="2025-09" db="UniProtKB">
        <authorList>
            <consortium name="Ensembl"/>
        </authorList>
    </citation>
    <scope>IDENTIFICATION</scope>
</reference>
<protein>
    <submittedName>
        <fullName evidence="8">Rho GTPase activating protein 22</fullName>
    </submittedName>
</protein>
<dbReference type="InterPro" id="IPR000198">
    <property type="entry name" value="RhoGAP_dom"/>
</dbReference>
<dbReference type="GO" id="GO:0098978">
    <property type="term" value="C:glutamatergic synapse"/>
    <property type="evidence" value="ECO:0007669"/>
    <property type="project" value="Ensembl"/>
</dbReference>
<feature type="domain" description="PH" evidence="6">
    <location>
        <begin position="1"/>
        <end position="20"/>
    </location>
</feature>
<dbReference type="AlphaFoldDB" id="A0A8D0LB59"/>
<dbReference type="SMART" id="SM00324">
    <property type="entry name" value="RhoGAP"/>
    <property type="match status" value="1"/>
</dbReference>
<dbReference type="PANTHER" id="PTHR15228">
    <property type="entry name" value="SPERMATHECAL PHYSIOLOGY VARIANT"/>
    <property type="match status" value="1"/>
</dbReference>
<evidence type="ECO:0000259" key="7">
    <source>
        <dbReference type="PROSITE" id="PS50238"/>
    </source>
</evidence>
<dbReference type="InterPro" id="IPR008936">
    <property type="entry name" value="Rho_GTPase_activation_prot"/>
</dbReference>
<dbReference type="GO" id="GO:0007165">
    <property type="term" value="P:signal transduction"/>
    <property type="evidence" value="ECO:0007669"/>
    <property type="project" value="InterPro"/>
</dbReference>
<dbReference type="PROSITE" id="PS50238">
    <property type="entry name" value="RHOGAP"/>
    <property type="match status" value="1"/>
</dbReference>
<feature type="coiled-coil region" evidence="4">
    <location>
        <begin position="494"/>
        <end position="574"/>
    </location>
</feature>
<evidence type="ECO:0000256" key="5">
    <source>
        <dbReference type="SAM" id="MobiDB-lite"/>
    </source>
</evidence>
<evidence type="ECO:0000256" key="2">
    <source>
        <dbReference type="ARBA" id="ARBA00022553"/>
    </source>
</evidence>
<dbReference type="OMA" id="WKYSFKQ"/>
<evidence type="ECO:0000313" key="9">
    <source>
        <dbReference type="Proteomes" id="UP000694392"/>
    </source>
</evidence>
<dbReference type="GeneTree" id="ENSGT00950000183015"/>
<dbReference type="CDD" id="cd04390">
    <property type="entry name" value="RhoGAP_ARHGAP22_24_25"/>
    <property type="match status" value="1"/>
</dbReference>
<feature type="region of interest" description="Disordered" evidence="5">
    <location>
        <begin position="372"/>
        <end position="401"/>
    </location>
</feature>
<evidence type="ECO:0000256" key="1">
    <source>
        <dbReference type="ARBA" id="ARBA00022468"/>
    </source>
</evidence>